<proteinExistence type="predicted"/>
<name>A0A5N0UTA7_9PSEU</name>
<organism evidence="1 2">
    <name type="scientific">Amycolatopsis acidicola</name>
    <dbReference type="NCBI Taxonomy" id="2596893"/>
    <lineage>
        <taxon>Bacteria</taxon>
        <taxon>Bacillati</taxon>
        <taxon>Actinomycetota</taxon>
        <taxon>Actinomycetes</taxon>
        <taxon>Pseudonocardiales</taxon>
        <taxon>Pseudonocardiaceae</taxon>
        <taxon>Amycolatopsis</taxon>
    </lineage>
</organism>
<dbReference type="Proteomes" id="UP000319769">
    <property type="component" value="Unassembled WGS sequence"/>
</dbReference>
<sequence length="200" mass="21153">MQEDAPPNEIPSAQRWLNACLRVAPRDDPKETLIAAAREVRALVGADAVAVRTPEGTLLSQGITAGPSWQAAEEAAATAFRTALPGVVADGTAMVVPVGLLPGRVHAVVLLARGETRARFDRMSSVLVHSYAAQVAMVLDDWPEVSEFADNLLELVTTAGVALAGAAELAEDPRVEGRIRAALTSLDQSVALIREFTEDH</sequence>
<dbReference type="SUPFAM" id="SSF55781">
    <property type="entry name" value="GAF domain-like"/>
    <property type="match status" value="1"/>
</dbReference>
<dbReference type="RefSeq" id="WP_144751450.1">
    <property type="nucleotide sequence ID" value="NZ_VMNW02000081.1"/>
</dbReference>
<reference evidence="1" key="1">
    <citation type="submission" date="2019-09" db="EMBL/GenBank/DDBJ databases">
        <authorList>
            <person name="Teo W.F.A."/>
            <person name="Duangmal K."/>
        </authorList>
    </citation>
    <scope>NUCLEOTIDE SEQUENCE [LARGE SCALE GENOMIC DNA]</scope>
    <source>
        <strain evidence="1">K81G1</strain>
    </source>
</reference>
<evidence type="ECO:0008006" key="3">
    <source>
        <dbReference type="Google" id="ProtNLM"/>
    </source>
</evidence>
<accession>A0A5N0UTA7</accession>
<evidence type="ECO:0000313" key="2">
    <source>
        <dbReference type="Proteomes" id="UP000319769"/>
    </source>
</evidence>
<dbReference type="AlphaFoldDB" id="A0A5N0UTA7"/>
<gene>
    <name evidence="1" type="ORF">FPZ12_035780</name>
</gene>
<evidence type="ECO:0000313" key="1">
    <source>
        <dbReference type="EMBL" id="KAA9153002.1"/>
    </source>
</evidence>
<protein>
    <recommendedName>
        <fullName evidence="3">GAF domain-containing protein</fullName>
    </recommendedName>
</protein>
<comment type="caution">
    <text evidence="1">The sequence shown here is derived from an EMBL/GenBank/DDBJ whole genome shotgun (WGS) entry which is preliminary data.</text>
</comment>
<dbReference type="EMBL" id="VMNW02000081">
    <property type="protein sequence ID" value="KAA9153002.1"/>
    <property type="molecule type" value="Genomic_DNA"/>
</dbReference>
<keyword evidence="2" id="KW-1185">Reference proteome</keyword>